<protein>
    <recommendedName>
        <fullName evidence="3">AraC family transcriptional regulator</fullName>
    </recommendedName>
</protein>
<dbReference type="RefSeq" id="WP_207332978.1">
    <property type="nucleotide sequence ID" value="NZ_JAFMYW010000018.1"/>
</dbReference>
<evidence type="ECO:0008006" key="3">
    <source>
        <dbReference type="Google" id="ProtNLM"/>
    </source>
</evidence>
<evidence type="ECO:0000313" key="2">
    <source>
        <dbReference type="Proteomes" id="UP000664628"/>
    </source>
</evidence>
<proteinExistence type="predicted"/>
<organism evidence="1 2">
    <name type="scientific">Fibrella forsythiae</name>
    <dbReference type="NCBI Taxonomy" id="2817061"/>
    <lineage>
        <taxon>Bacteria</taxon>
        <taxon>Pseudomonadati</taxon>
        <taxon>Bacteroidota</taxon>
        <taxon>Cytophagia</taxon>
        <taxon>Cytophagales</taxon>
        <taxon>Spirosomataceae</taxon>
        <taxon>Fibrella</taxon>
    </lineage>
</organism>
<reference evidence="1 2" key="1">
    <citation type="submission" date="2021-03" db="EMBL/GenBank/DDBJ databases">
        <title>Fibrella sp. HMF5405 genome sequencing and assembly.</title>
        <authorList>
            <person name="Kang H."/>
            <person name="Kim H."/>
            <person name="Bae S."/>
            <person name="Joh K."/>
        </authorList>
    </citation>
    <scope>NUCLEOTIDE SEQUENCE [LARGE SCALE GENOMIC DNA]</scope>
    <source>
        <strain evidence="1 2">HMF5405</strain>
    </source>
</reference>
<dbReference type="Proteomes" id="UP000664628">
    <property type="component" value="Unassembled WGS sequence"/>
</dbReference>
<accession>A0ABS3JUE9</accession>
<comment type="caution">
    <text evidence="1">The sequence shown here is derived from an EMBL/GenBank/DDBJ whole genome shotgun (WGS) entry which is preliminary data.</text>
</comment>
<evidence type="ECO:0000313" key="1">
    <source>
        <dbReference type="EMBL" id="MBO0953026.1"/>
    </source>
</evidence>
<keyword evidence="2" id="KW-1185">Reference proteome</keyword>
<gene>
    <name evidence="1" type="ORF">J2I46_30920</name>
</gene>
<dbReference type="EMBL" id="JAFMYW010000018">
    <property type="protein sequence ID" value="MBO0953026.1"/>
    <property type="molecule type" value="Genomic_DNA"/>
</dbReference>
<name>A0ABS3JUE9_9BACT</name>
<sequence length="128" mass="14340">MSTLESNCRMIKPEALLRMLLIQTPDCQTISDEMPVFWIDMPRVLGDHYAFGTQHRFGLEGKRQSMQTCISVATPHTQYVVPSPEATEPVLLLTVFLAPQVVFEQMDLAVVSSLVDQMARLDGADQTN</sequence>